<dbReference type="SUPFAM" id="SSF53098">
    <property type="entry name" value="Ribonuclease H-like"/>
    <property type="match status" value="1"/>
</dbReference>
<evidence type="ECO:0000313" key="1">
    <source>
        <dbReference type="EMBL" id="GFO29015.1"/>
    </source>
</evidence>
<organism evidence="1 2">
    <name type="scientific">Plakobranchus ocellatus</name>
    <dbReference type="NCBI Taxonomy" id="259542"/>
    <lineage>
        <taxon>Eukaryota</taxon>
        <taxon>Metazoa</taxon>
        <taxon>Spiralia</taxon>
        <taxon>Lophotrochozoa</taxon>
        <taxon>Mollusca</taxon>
        <taxon>Gastropoda</taxon>
        <taxon>Heterobranchia</taxon>
        <taxon>Euthyneura</taxon>
        <taxon>Panpulmonata</taxon>
        <taxon>Sacoglossa</taxon>
        <taxon>Placobranchoidea</taxon>
        <taxon>Plakobranchidae</taxon>
        <taxon>Plakobranchus</taxon>
    </lineage>
</organism>
<dbReference type="InterPro" id="IPR012337">
    <property type="entry name" value="RNaseH-like_sf"/>
</dbReference>
<comment type="caution">
    <text evidence="1">The sequence shown here is derived from an EMBL/GenBank/DDBJ whole genome shotgun (WGS) entry which is preliminary data.</text>
</comment>
<dbReference type="AlphaFoldDB" id="A0AAV4CBI1"/>
<evidence type="ECO:0000313" key="2">
    <source>
        <dbReference type="Proteomes" id="UP000735302"/>
    </source>
</evidence>
<sequence>MDTPFNHVAINIINPIKPPSEAGHRFILTLMVYATRYAEAIPLQKINAETVVEELVDICSRLSDQEEIAREELPKTQPKHKHYCDRTARRRKFCLLILLPTESNKLLTQWKEPSRFEQLLVLIITQQCEWEGEKFLRKLAEEGHYEKHR</sequence>
<reference evidence="1 2" key="1">
    <citation type="journal article" date="2021" name="Elife">
        <title>Chloroplast acquisition without the gene transfer in kleptoplastic sea slugs, Plakobranchus ocellatus.</title>
        <authorList>
            <person name="Maeda T."/>
            <person name="Takahashi S."/>
            <person name="Yoshida T."/>
            <person name="Shimamura S."/>
            <person name="Takaki Y."/>
            <person name="Nagai Y."/>
            <person name="Toyoda A."/>
            <person name="Suzuki Y."/>
            <person name="Arimoto A."/>
            <person name="Ishii H."/>
            <person name="Satoh N."/>
            <person name="Nishiyama T."/>
            <person name="Hasebe M."/>
            <person name="Maruyama T."/>
            <person name="Minagawa J."/>
            <person name="Obokata J."/>
            <person name="Shigenobu S."/>
        </authorList>
    </citation>
    <scope>NUCLEOTIDE SEQUENCE [LARGE SCALE GENOMIC DNA]</scope>
</reference>
<accession>A0AAV4CBI1</accession>
<dbReference type="InterPro" id="IPR036397">
    <property type="entry name" value="RNaseH_sf"/>
</dbReference>
<proteinExistence type="predicted"/>
<keyword evidence="2" id="KW-1185">Reference proteome</keyword>
<name>A0AAV4CBI1_9GAST</name>
<dbReference type="EMBL" id="BLXT01006100">
    <property type="protein sequence ID" value="GFO29015.1"/>
    <property type="molecule type" value="Genomic_DNA"/>
</dbReference>
<protein>
    <submittedName>
        <fullName evidence="1">Zinc finger protein</fullName>
    </submittedName>
</protein>
<dbReference type="Gene3D" id="3.30.420.10">
    <property type="entry name" value="Ribonuclease H-like superfamily/Ribonuclease H"/>
    <property type="match status" value="1"/>
</dbReference>
<dbReference type="Proteomes" id="UP000735302">
    <property type="component" value="Unassembled WGS sequence"/>
</dbReference>
<gene>
    <name evidence="1" type="ORF">PoB_005552000</name>
</gene>
<dbReference type="GO" id="GO:0003676">
    <property type="term" value="F:nucleic acid binding"/>
    <property type="evidence" value="ECO:0007669"/>
    <property type="project" value="InterPro"/>
</dbReference>